<sequence>MSRRRDKECPIRAEQQAAFRTPGDSSPLTVTSVLESNQFLPFLGLATASRPFPSRPALGASEEITYALVAPSWFETRSEIGSKIYTENCCIIRVHSWTGDRDEVHFEPLKLAVRNLESEISCHRRQMRWQHACCVQAIPRRPRAHPGLLMAVCLYPPSSPHTPSTPHTPSSLVYYFRQRSSLCAGARPSSPCPQEAIHRVTIPPSQPSAPPSPWLLPLVPRNERAGETGDTRENPPTNSIVRHDSYTRKSGVTRPGIEPGSPWWEASRLTVWKNSLILRLLHCRAYDYVVCVERIDREMFSDAGVCYAMLVHLLADNSRSSNVIQVLRDSCQGLTAAEFPQEGNFDVDCTTPSNFRPLDQVSGNCVTRRHRFGVRAHQGKQFSSLAIDGAALKRRTAETYHAEAATMPADSLLASKAHLMSAAEYPTCFSPQARQDISWSSRASKASILLLGSVIKTLVLKRCDVIEMEARHVVIEDRSSKGVGKVSVRIPIVTVIIPPSPRARLVFYFRVGLRSPGARLPTELFCWRRKALSSSSSTVVPKKGRRGVDKKKTWALPPLSPFLIWMLRVALWISRRPHCAYLQHLRAIVPELEYPS</sequence>
<gene>
    <name evidence="2" type="ORF">PR048_028635</name>
</gene>
<dbReference type="EMBL" id="JARBHB010000013">
    <property type="protein sequence ID" value="KAJ8869642.1"/>
    <property type="molecule type" value="Genomic_DNA"/>
</dbReference>
<evidence type="ECO:0000256" key="1">
    <source>
        <dbReference type="SAM" id="MobiDB-lite"/>
    </source>
</evidence>
<keyword evidence="3" id="KW-1185">Reference proteome</keyword>
<organism evidence="2 3">
    <name type="scientific">Dryococelus australis</name>
    <dbReference type="NCBI Taxonomy" id="614101"/>
    <lineage>
        <taxon>Eukaryota</taxon>
        <taxon>Metazoa</taxon>
        <taxon>Ecdysozoa</taxon>
        <taxon>Arthropoda</taxon>
        <taxon>Hexapoda</taxon>
        <taxon>Insecta</taxon>
        <taxon>Pterygota</taxon>
        <taxon>Neoptera</taxon>
        <taxon>Polyneoptera</taxon>
        <taxon>Phasmatodea</taxon>
        <taxon>Verophasmatodea</taxon>
        <taxon>Anareolatae</taxon>
        <taxon>Phasmatidae</taxon>
        <taxon>Eurycanthinae</taxon>
        <taxon>Dryococelus</taxon>
    </lineage>
</organism>
<evidence type="ECO:0000313" key="3">
    <source>
        <dbReference type="Proteomes" id="UP001159363"/>
    </source>
</evidence>
<evidence type="ECO:0000313" key="2">
    <source>
        <dbReference type="EMBL" id="KAJ8869642.1"/>
    </source>
</evidence>
<proteinExistence type="predicted"/>
<feature type="region of interest" description="Disordered" evidence="1">
    <location>
        <begin position="224"/>
        <end position="257"/>
    </location>
</feature>
<accession>A0ABQ9GBT2</accession>
<comment type="caution">
    <text evidence="2">The sequence shown here is derived from an EMBL/GenBank/DDBJ whole genome shotgun (WGS) entry which is preliminary data.</text>
</comment>
<protein>
    <submittedName>
        <fullName evidence="2">Uncharacterized protein</fullName>
    </submittedName>
</protein>
<feature type="compositionally biased region" description="Basic and acidic residues" evidence="1">
    <location>
        <begin position="224"/>
        <end position="233"/>
    </location>
</feature>
<reference evidence="2 3" key="1">
    <citation type="submission" date="2023-02" db="EMBL/GenBank/DDBJ databases">
        <title>LHISI_Scaffold_Assembly.</title>
        <authorList>
            <person name="Stuart O.P."/>
            <person name="Cleave R."/>
            <person name="Magrath M.J.L."/>
            <person name="Mikheyev A.S."/>
        </authorList>
    </citation>
    <scope>NUCLEOTIDE SEQUENCE [LARGE SCALE GENOMIC DNA]</scope>
    <source>
        <strain evidence="2">Daus_M_001</strain>
        <tissue evidence="2">Leg muscle</tissue>
    </source>
</reference>
<dbReference type="Proteomes" id="UP001159363">
    <property type="component" value="Chromosome 12"/>
</dbReference>
<name>A0ABQ9GBT2_9NEOP</name>